<feature type="compositionally biased region" description="Basic and acidic residues" evidence="1">
    <location>
        <begin position="128"/>
        <end position="138"/>
    </location>
</feature>
<proteinExistence type="predicted"/>
<feature type="region of interest" description="Disordered" evidence="1">
    <location>
        <begin position="259"/>
        <end position="299"/>
    </location>
</feature>
<feature type="region of interest" description="Disordered" evidence="1">
    <location>
        <begin position="66"/>
        <end position="138"/>
    </location>
</feature>
<feature type="compositionally biased region" description="Polar residues" evidence="1">
    <location>
        <begin position="159"/>
        <end position="179"/>
    </location>
</feature>
<sequence>MSNPPLHPSSSTLQCRPLLLIFTTSSARSEQAVFPEYRSTFHPVRENRTLVDARKDWPKPIGIGGYGYGGSRESRNPAGGGGYPHHPKQNAGTVKPPASRYPLPSPKAARAHDLGARADGGSGNGEVKGNDRTEWKVDDSGRKEVHLLRARLDDEQHRVSTLSTKQQKQCLPQTPSSDIFPQDKCLEPQRSKRMAGRFQARLRLSLGQWHGAESAGGLAERANRALDRKSLGGRSASPVASATSSGRRNSTTFISAFASSSAGPSNFDDSSQTKSNLLPVNSPIVPSASSSNSNDDPDTIRCICGDTNDDGLVYRMRRLRQMGSWCLFRNRDEGQGKLT</sequence>
<evidence type="ECO:0000313" key="2">
    <source>
        <dbReference type="EMBL" id="KAE9390156.1"/>
    </source>
</evidence>
<dbReference type="AlphaFoldDB" id="A0A6A4GXH4"/>
<feature type="compositionally biased region" description="Polar residues" evidence="1">
    <location>
        <begin position="263"/>
        <end position="279"/>
    </location>
</feature>
<dbReference type="Proteomes" id="UP000799118">
    <property type="component" value="Unassembled WGS sequence"/>
</dbReference>
<name>A0A6A4GXH4_9AGAR</name>
<feature type="compositionally biased region" description="Low complexity" evidence="1">
    <location>
        <begin position="281"/>
        <end position="294"/>
    </location>
</feature>
<keyword evidence="3" id="KW-1185">Reference proteome</keyword>
<organism evidence="2 3">
    <name type="scientific">Gymnopus androsaceus JB14</name>
    <dbReference type="NCBI Taxonomy" id="1447944"/>
    <lineage>
        <taxon>Eukaryota</taxon>
        <taxon>Fungi</taxon>
        <taxon>Dikarya</taxon>
        <taxon>Basidiomycota</taxon>
        <taxon>Agaricomycotina</taxon>
        <taxon>Agaricomycetes</taxon>
        <taxon>Agaricomycetidae</taxon>
        <taxon>Agaricales</taxon>
        <taxon>Marasmiineae</taxon>
        <taxon>Omphalotaceae</taxon>
        <taxon>Gymnopus</taxon>
    </lineage>
</organism>
<evidence type="ECO:0000256" key="1">
    <source>
        <dbReference type="SAM" id="MobiDB-lite"/>
    </source>
</evidence>
<gene>
    <name evidence="2" type="ORF">BT96DRAFT_1024689</name>
</gene>
<protein>
    <submittedName>
        <fullName evidence="2">Uncharacterized protein</fullName>
    </submittedName>
</protein>
<reference evidence="2" key="1">
    <citation type="journal article" date="2019" name="Environ. Microbiol.">
        <title>Fungal ecological strategies reflected in gene transcription - a case study of two litter decomposers.</title>
        <authorList>
            <person name="Barbi F."/>
            <person name="Kohler A."/>
            <person name="Barry K."/>
            <person name="Baskaran P."/>
            <person name="Daum C."/>
            <person name="Fauchery L."/>
            <person name="Ihrmark K."/>
            <person name="Kuo A."/>
            <person name="LaButti K."/>
            <person name="Lipzen A."/>
            <person name="Morin E."/>
            <person name="Grigoriev I.V."/>
            <person name="Henrissat B."/>
            <person name="Lindahl B."/>
            <person name="Martin F."/>
        </authorList>
    </citation>
    <scope>NUCLEOTIDE SEQUENCE</scope>
    <source>
        <strain evidence="2">JB14</strain>
    </source>
</reference>
<dbReference type="EMBL" id="ML769668">
    <property type="protein sequence ID" value="KAE9390156.1"/>
    <property type="molecule type" value="Genomic_DNA"/>
</dbReference>
<evidence type="ECO:0000313" key="3">
    <source>
        <dbReference type="Proteomes" id="UP000799118"/>
    </source>
</evidence>
<feature type="region of interest" description="Disordered" evidence="1">
    <location>
        <begin position="155"/>
        <end position="182"/>
    </location>
</feature>
<accession>A0A6A4GXH4</accession>